<comment type="caution">
    <text evidence="2">The sequence shown here is derived from an EMBL/GenBank/DDBJ whole genome shotgun (WGS) entry which is preliminary data.</text>
</comment>
<dbReference type="PROSITE" id="PS50042">
    <property type="entry name" value="CNMP_BINDING_3"/>
    <property type="match status" value="1"/>
</dbReference>
<dbReference type="InterPro" id="IPR000595">
    <property type="entry name" value="cNMP-bd_dom"/>
</dbReference>
<evidence type="ECO:0000313" key="3">
    <source>
        <dbReference type="Proteomes" id="UP001161389"/>
    </source>
</evidence>
<dbReference type="InterPro" id="IPR018490">
    <property type="entry name" value="cNMP-bd_dom_sf"/>
</dbReference>
<accession>A0AA37SCK9</accession>
<protein>
    <submittedName>
        <fullName evidence="2">cAMP-binding protein</fullName>
    </submittedName>
</protein>
<evidence type="ECO:0000313" key="2">
    <source>
        <dbReference type="EMBL" id="GLQ32829.1"/>
    </source>
</evidence>
<dbReference type="Gene3D" id="2.60.120.10">
    <property type="entry name" value="Jelly Rolls"/>
    <property type="match status" value="1"/>
</dbReference>
<proteinExistence type="predicted"/>
<dbReference type="Proteomes" id="UP001161389">
    <property type="component" value="Unassembled WGS sequence"/>
</dbReference>
<dbReference type="AlphaFoldDB" id="A0AA37SCK9"/>
<name>A0AA37SCK9_9GAMM</name>
<dbReference type="InterPro" id="IPR014710">
    <property type="entry name" value="RmlC-like_jellyroll"/>
</dbReference>
<reference evidence="2" key="1">
    <citation type="journal article" date="2014" name="Int. J. Syst. Evol. Microbiol.">
        <title>Complete genome sequence of Corynebacterium casei LMG S-19264T (=DSM 44701T), isolated from a smear-ripened cheese.</title>
        <authorList>
            <consortium name="US DOE Joint Genome Institute (JGI-PGF)"/>
            <person name="Walter F."/>
            <person name="Albersmeier A."/>
            <person name="Kalinowski J."/>
            <person name="Ruckert C."/>
        </authorList>
    </citation>
    <scope>NUCLEOTIDE SEQUENCE</scope>
    <source>
        <strain evidence="2">NBRC 110071</strain>
    </source>
</reference>
<dbReference type="Pfam" id="PF00027">
    <property type="entry name" value="cNMP_binding"/>
    <property type="match status" value="1"/>
</dbReference>
<reference evidence="2" key="2">
    <citation type="submission" date="2023-01" db="EMBL/GenBank/DDBJ databases">
        <title>Draft genome sequence of Litoribrevibacter albus strain NBRC 110071.</title>
        <authorList>
            <person name="Sun Q."/>
            <person name="Mori K."/>
        </authorList>
    </citation>
    <scope>NUCLEOTIDE SEQUENCE</scope>
    <source>
        <strain evidence="2">NBRC 110071</strain>
    </source>
</reference>
<dbReference type="RefSeq" id="WP_284382974.1">
    <property type="nucleotide sequence ID" value="NZ_BSNM01000016.1"/>
</dbReference>
<dbReference type="EMBL" id="BSNM01000016">
    <property type="protein sequence ID" value="GLQ32829.1"/>
    <property type="molecule type" value="Genomic_DNA"/>
</dbReference>
<dbReference type="CDD" id="cd00038">
    <property type="entry name" value="CAP_ED"/>
    <property type="match status" value="1"/>
</dbReference>
<keyword evidence="3" id="KW-1185">Reference proteome</keyword>
<dbReference type="SUPFAM" id="SSF51206">
    <property type="entry name" value="cAMP-binding domain-like"/>
    <property type="match status" value="1"/>
</dbReference>
<feature type="domain" description="Cyclic nucleotide-binding" evidence="1">
    <location>
        <begin position="13"/>
        <end position="115"/>
    </location>
</feature>
<gene>
    <name evidence="2" type="ORF">GCM10007876_33080</name>
</gene>
<evidence type="ECO:0000259" key="1">
    <source>
        <dbReference type="PROSITE" id="PS50042"/>
    </source>
</evidence>
<organism evidence="2 3">
    <name type="scientific">Litoribrevibacter albus</name>
    <dbReference type="NCBI Taxonomy" id="1473156"/>
    <lineage>
        <taxon>Bacteria</taxon>
        <taxon>Pseudomonadati</taxon>
        <taxon>Pseudomonadota</taxon>
        <taxon>Gammaproteobacteria</taxon>
        <taxon>Oceanospirillales</taxon>
        <taxon>Oceanospirillaceae</taxon>
        <taxon>Litoribrevibacter</taxon>
    </lineage>
</organism>
<sequence length="200" mass="23447">MASSKSNPEYQKLFAAFERELGTGVADWSELGTKFVYREMKPQEHWIQAGDFCNEFCFILDGLLRVYYIDDAGNEVNQHFYQANEVIAPISAIISDEPCQYYVQALEPSKLMLADYNHLSDYGNEHPEWLRLEIKMLQRVFVKNARHEARLLLGNAEQRYRWFCKEYPELLERLPQYHIASFLGITPVSLSRLRKKAEVK</sequence>